<dbReference type="EMBL" id="JACATN010000001">
    <property type="protein sequence ID" value="MBT2159728.1"/>
    <property type="molecule type" value="Genomic_DNA"/>
</dbReference>
<organism evidence="1 2">
    <name type="scientific">Zobellia barbeyronii</name>
    <dbReference type="NCBI Taxonomy" id="2748009"/>
    <lineage>
        <taxon>Bacteria</taxon>
        <taxon>Pseudomonadati</taxon>
        <taxon>Bacteroidota</taxon>
        <taxon>Flavobacteriia</taxon>
        <taxon>Flavobacteriales</taxon>
        <taxon>Flavobacteriaceae</taxon>
        <taxon>Zobellia</taxon>
    </lineage>
</organism>
<reference evidence="2" key="1">
    <citation type="submission" date="2023-07" db="EMBL/GenBank/DDBJ databases">
        <title>Zobellia barbeyronii sp. nov., a new marine flavobacterium, isolated from green and red algae.</title>
        <authorList>
            <person name="Nedashkovskaya O.I."/>
            <person name="Otstavnykh N."/>
            <person name="Zhukova N."/>
            <person name="Guzev K."/>
            <person name="Chausova V."/>
            <person name="Tekutyeva L."/>
            <person name="Mikhailov V."/>
            <person name="Isaeva M."/>
        </authorList>
    </citation>
    <scope>NUCLEOTIDE SEQUENCE [LARGE SCALE GENOMIC DNA]</scope>
    <source>
        <strain evidence="2">KMM 6746</strain>
    </source>
</reference>
<accession>A0ABS5W8G9</accession>
<evidence type="ECO:0000313" key="2">
    <source>
        <dbReference type="Proteomes" id="UP000740413"/>
    </source>
</evidence>
<proteinExistence type="predicted"/>
<comment type="caution">
    <text evidence="1">The sequence shown here is derived from an EMBL/GenBank/DDBJ whole genome shotgun (WGS) entry which is preliminary data.</text>
</comment>
<evidence type="ECO:0000313" key="1">
    <source>
        <dbReference type="EMBL" id="MBT2159728.1"/>
    </source>
</evidence>
<dbReference type="Proteomes" id="UP000740413">
    <property type="component" value="Unassembled WGS sequence"/>
</dbReference>
<keyword evidence="2" id="KW-1185">Reference proteome</keyword>
<dbReference type="RefSeq" id="WP_214610022.1">
    <property type="nucleotide sequence ID" value="NZ_JACATN010000001.1"/>
</dbReference>
<sequence length="48" mass="5536">MKNLIEQVSEQMARVGRVRPIHEYSNNDATPENLIMAMNNANLQPLKR</sequence>
<name>A0ABS5W8G9_9FLAO</name>
<protein>
    <submittedName>
        <fullName evidence="1">Uncharacterized protein</fullName>
    </submittedName>
</protein>
<gene>
    <name evidence="1" type="ORF">HW347_00545</name>
</gene>